<evidence type="ECO:0000256" key="1">
    <source>
        <dbReference type="SAM" id="MobiDB-lite"/>
    </source>
</evidence>
<keyword evidence="3" id="KW-1185">Reference proteome</keyword>
<comment type="caution">
    <text evidence="2">The sequence shown here is derived from an EMBL/GenBank/DDBJ whole genome shotgun (WGS) entry which is preliminary data.</text>
</comment>
<evidence type="ECO:0000313" key="2">
    <source>
        <dbReference type="EMBL" id="MED6189729.1"/>
    </source>
</evidence>
<feature type="compositionally biased region" description="Basic and acidic residues" evidence="1">
    <location>
        <begin position="1"/>
        <end position="10"/>
    </location>
</feature>
<organism evidence="2 3">
    <name type="scientific">Stylosanthes scabra</name>
    <dbReference type="NCBI Taxonomy" id="79078"/>
    <lineage>
        <taxon>Eukaryota</taxon>
        <taxon>Viridiplantae</taxon>
        <taxon>Streptophyta</taxon>
        <taxon>Embryophyta</taxon>
        <taxon>Tracheophyta</taxon>
        <taxon>Spermatophyta</taxon>
        <taxon>Magnoliopsida</taxon>
        <taxon>eudicotyledons</taxon>
        <taxon>Gunneridae</taxon>
        <taxon>Pentapetalae</taxon>
        <taxon>rosids</taxon>
        <taxon>fabids</taxon>
        <taxon>Fabales</taxon>
        <taxon>Fabaceae</taxon>
        <taxon>Papilionoideae</taxon>
        <taxon>50 kb inversion clade</taxon>
        <taxon>dalbergioids sensu lato</taxon>
        <taxon>Dalbergieae</taxon>
        <taxon>Pterocarpus clade</taxon>
        <taxon>Stylosanthes</taxon>
    </lineage>
</organism>
<reference evidence="2 3" key="1">
    <citation type="journal article" date="2023" name="Plants (Basel)">
        <title>Bridging the Gap: Combining Genomics and Transcriptomics Approaches to Understand Stylosanthes scabra, an Orphan Legume from the Brazilian Caatinga.</title>
        <authorList>
            <person name="Ferreira-Neto J.R.C."/>
            <person name="da Silva M.D."/>
            <person name="Binneck E."/>
            <person name="de Melo N.F."/>
            <person name="da Silva R.H."/>
            <person name="de Melo A.L.T.M."/>
            <person name="Pandolfi V."/>
            <person name="Bustamante F.O."/>
            <person name="Brasileiro-Vidal A.C."/>
            <person name="Benko-Iseppon A.M."/>
        </authorList>
    </citation>
    <scope>NUCLEOTIDE SEQUENCE [LARGE SCALE GENOMIC DNA]</scope>
    <source>
        <tissue evidence="2">Leaves</tissue>
    </source>
</reference>
<accession>A0ABU6WWM0</accession>
<proteinExistence type="predicted"/>
<dbReference type="EMBL" id="JASCZI010183815">
    <property type="protein sequence ID" value="MED6189729.1"/>
    <property type="molecule type" value="Genomic_DNA"/>
</dbReference>
<feature type="region of interest" description="Disordered" evidence="1">
    <location>
        <begin position="1"/>
        <end position="63"/>
    </location>
</feature>
<evidence type="ECO:0000313" key="3">
    <source>
        <dbReference type="Proteomes" id="UP001341840"/>
    </source>
</evidence>
<sequence length="133" mass="15336">MERSGKDKGVFMESGPWKNSHSTEKSQYDGLKPILPTLPELTRNNPPYSARLPQSRTSLDSVNSPSNNGYLLWNMKEWIGLNINNNLGHDGSGSWLDVFAVTIWWMWNWRNKELFQPPFSRPNSSEPILLEFI</sequence>
<protein>
    <submittedName>
        <fullName evidence="2">Uncharacterized protein</fullName>
    </submittedName>
</protein>
<dbReference type="Proteomes" id="UP001341840">
    <property type="component" value="Unassembled WGS sequence"/>
</dbReference>
<gene>
    <name evidence="2" type="ORF">PIB30_098822</name>
</gene>
<name>A0ABU6WWM0_9FABA</name>
<feature type="compositionally biased region" description="Polar residues" evidence="1">
    <location>
        <begin position="42"/>
        <end position="63"/>
    </location>
</feature>